<reference evidence="3" key="2">
    <citation type="submission" date="2020-11" db="EMBL/GenBank/DDBJ databases">
        <authorList>
            <person name="McCartney M.A."/>
            <person name="Auch B."/>
            <person name="Kono T."/>
            <person name="Mallez S."/>
            <person name="Becker A."/>
            <person name="Gohl D.M."/>
            <person name="Silverstein K.A.T."/>
            <person name="Koren S."/>
            <person name="Bechman K.B."/>
            <person name="Herman A."/>
            <person name="Abrahante J.E."/>
            <person name="Garbe J."/>
        </authorList>
    </citation>
    <scope>NUCLEOTIDE SEQUENCE</scope>
    <source>
        <strain evidence="3">Duluth1</strain>
        <tissue evidence="3">Whole animal</tissue>
    </source>
</reference>
<evidence type="ECO:0000313" key="4">
    <source>
        <dbReference type="Proteomes" id="UP000828390"/>
    </source>
</evidence>
<keyword evidence="1" id="KW-0472">Membrane</keyword>
<protein>
    <submittedName>
        <fullName evidence="3">Uncharacterized protein</fullName>
    </submittedName>
</protein>
<proteinExistence type="predicted"/>
<feature type="chain" id="PRO_5039534211" evidence="2">
    <location>
        <begin position="27"/>
        <end position="212"/>
    </location>
</feature>
<evidence type="ECO:0000256" key="2">
    <source>
        <dbReference type="SAM" id="SignalP"/>
    </source>
</evidence>
<feature type="transmembrane region" description="Helical" evidence="1">
    <location>
        <begin position="146"/>
        <end position="166"/>
    </location>
</feature>
<keyword evidence="1" id="KW-0812">Transmembrane</keyword>
<feature type="signal peptide" evidence="2">
    <location>
        <begin position="1"/>
        <end position="26"/>
    </location>
</feature>
<organism evidence="3 4">
    <name type="scientific">Dreissena polymorpha</name>
    <name type="common">Zebra mussel</name>
    <name type="synonym">Mytilus polymorpha</name>
    <dbReference type="NCBI Taxonomy" id="45954"/>
    <lineage>
        <taxon>Eukaryota</taxon>
        <taxon>Metazoa</taxon>
        <taxon>Spiralia</taxon>
        <taxon>Lophotrochozoa</taxon>
        <taxon>Mollusca</taxon>
        <taxon>Bivalvia</taxon>
        <taxon>Autobranchia</taxon>
        <taxon>Heteroconchia</taxon>
        <taxon>Euheterodonta</taxon>
        <taxon>Imparidentia</taxon>
        <taxon>Neoheterodontei</taxon>
        <taxon>Myida</taxon>
        <taxon>Dreissenoidea</taxon>
        <taxon>Dreissenidae</taxon>
        <taxon>Dreissena</taxon>
    </lineage>
</organism>
<dbReference type="AlphaFoldDB" id="A0A9D4LZD6"/>
<evidence type="ECO:0000313" key="3">
    <source>
        <dbReference type="EMBL" id="KAH3867503.1"/>
    </source>
</evidence>
<keyword evidence="4" id="KW-1185">Reference proteome</keyword>
<comment type="caution">
    <text evidence="3">The sequence shown here is derived from an EMBL/GenBank/DDBJ whole genome shotgun (WGS) entry which is preliminary data.</text>
</comment>
<evidence type="ECO:0000256" key="1">
    <source>
        <dbReference type="SAM" id="Phobius"/>
    </source>
</evidence>
<keyword evidence="2" id="KW-0732">Signal</keyword>
<dbReference type="Proteomes" id="UP000828390">
    <property type="component" value="Unassembled WGS sequence"/>
</dbReference>
<reference evidence="3" key="1">
    <citation type="journal article" date="2019" name="bioRxiv">
        <title>The Genome of the Zebra Mussel, Dreissena polymorpha: A Resource for Invasive Species Research.</title>
        <authorList>
            <person name="McCartney M.A."/>
            <person name="Auch B."/>
            <person name="Kono T."/>
            <person name="Mallez S."/>
            <person name="Zhang Y."/>
            <person name="Obille A."/>
            <person name="Becker A."/>
            <person name="Abrahante J.E."/>
            <person name="Garbe J."/>
            <person name="Badalamenti J.P."/>
            <person name="Herman A."/>
            <person name="Mangelson H."/>
            <person name="Liachko I."/>
            <person name="Sullivan S."/>
            <person name="Sone E.D."/>
            <person name="Koren S."/>
            <person name="Silverstein K.A.T."/>
            <person name="Beckman K.B."/>
            <person name="Gohl D.M."/>
        </authorList>
    </citation>
    <scope>NUCLEOTIDE SEQUENCE</scope>
    <source>
        <strain evidence="3">Duluth1</strain>
        <tissue evidence="3">Whole animal</tissue>
    </source>
</reference>
<keyword evidence="1" id="KW-1133">Transmembrane helix</keyword>
<dbReference type="EMBL" id="JAIWYP010000002">
    <property type="protein sequence ID" value="KAH3867503.1"/>
    <property type="molecule type" value="Genomic_DNA"/>
</dbReference>
<sequence length="212" mass="24274">MKMWRPYAFVIFHLFLVICRSNFVAAKRNETLLECASDADITFGYISSVSNTSISIAECDKTIKACFLKPSLDNKYHLSYTDHGGILHIKNQDEFLSGTYTCYKTYSPSNFVRMGIIVNSCADLDKATDYTDIIHVVRVTTIERSIVYPLIVVLMLLLCTLLAIEYRKMKNLKDLMEMKNTSDNLLTDRPRKEEDDIHEPGCGYTEVNQCHN</sequence>
<accession>A0A9D4LZD6</accession>
<gene>
    <name evidence="3" type="ORF">DPMN_030632</name>
</gene>
<name>A0A9D4LZD6_DREPO</name>